<dbReference type="SUPFAM" id="SSF47413">
    <property type="entry name" value="lambda repressor-like DNA-binding domains"/>
    <property type="match status" value="1"/>
</dbReference>
<evidence type="ECO:0000313" key="3">
    <source>
        <dbReference type="EMBL" id="WEE29486.1"/>
    </source>
</evidence>
<dbReference type="Gene3D" id="1.10.260.40">
    <property type="entry name" value="lambda repressor-like DNA-binding domains"/>
    <property type="match status" value="1"/>
</dbReference>
<reference evidence="3" key="1">
    <citation type="submission" date="2023-02" db="EMBL/GenBank/DDBJ databases">
        <title>The sequence of Aeromonas hydrophila K533.</title>
        <authorList>
            <person name="Luo X."/>
        </authorList>
    </citation>
    <scope>NUCLEOTIDE SEQUENCE</scope>
    <source>
        <strain evidence="3">K533</strain>
        <plasmid evidence="3">pK533-TEM</plasmid>
    </source>
</reference>
<dbReference type="PROSITE" id="PS50943">
    <property type="entry name" value="HTH_CROC1"/>
    <property type="match status" value="1"/>
</dbReference>
<sequence>MGESPITLGKLIKSARLEAGLTQDNLATRVGVTSRYIMAIENENKYPSIQVLSKIICTLKISADTIFYPEMQHKTVMTPTY</sequence>
<name>A0AAX3PDI9_AERHY</name>
<organism evidence="3 4">
    <name type="scientific">Aeromonas hydrophila</name>
    <dbReference type="NCBI Taxonomy" id="644"/>
    <lineage>
        <taxon>Bacteria</taxon>
        <taxon>Pseudomonadati</taxon>
        <taxon>Pseudomonadota</taxon>
        <taxon>Gammaproteobacteria</taxon>
        <taxon>Aeromonadales</taxon>
        <taxon>Aeromonadaceae</taxon>
        <taxon>Aeromonas</taxon>
    </lineage>
</organism>
<dbReference type="GO" id="GO:0005829">
    <property type="term" value="C:cytosol"/>
    <property type="evidence" value="ECO:0007669"/>
    <property type="project" value="TreeGrafter"/>
</dbReference>
<dbReference type="InterPro" id="IPR050807">
    <property type="entry name" value="TransReg_Diox_bact_type"/>
</dbReference>
<dbReference type="CDD" id="cd00093">
    <property type="entry name" value="HTH_XRE"/>
    <property type="match status" value="1"/>
</dbReference>
<dbReference type="Pfam" id="PF01381">
    <property type="entry name" value="HTH_3"/>
    <property type="match status" value="1"/>
</dbReference>
<dbReference type="GO" id="GO:0003677">
    <property type="term" value="F:DNA binding"/>
    <property type="evidence" value="ECO:0007669"/>
    <property type="project" value="UniProtKB-KW"/>
</dbReference>
<dbReference type="PANTHER" id="PTHR46797">
    <property type="entry name" value="HTH-TYPE TRANSCRIPTIONAL REGULATOR"/>
    <property type="match status" value="1"/>
</dbReference>
<dbReference type="SMART" id="SM00530">
    <property type="entry name" value="HTH_XRE"/>
    <property type="match status" value="1"/>
</dbReference>
<dbReference type="InterPro" id="IPR010982">
    <property type="entry name" value="Lambda_DNA-bd_dom_sf"/>
</dbReference>
<accession>A0AAX3PDI9</accession>
<evidence type="ECO:0000259" key="2">
    <source>
        <dbReference type="PROSITE" id="PS50943"/>
    </source>
</evidence>
<feature type="domain" description="HTH cro/C1-type" evidence="2">
    <location>
        <begin position="12"/>
        <end position="66"/>
    </location>
</feature>
<dbReference type="PANTHER" id="PTHR46797:SF1">
    <property type="entry name" value="METHYLPHOSPHONATE SYNTHASE"/>
    <property type="match status" value="1"/>
</dbReference>
<proteinExistence type="predicted"/>
<keyword evidence="3" id="KW-0614">Plasmid</keyword>
<keyword evidence="1" id="KW-0238">DNA-binding</keyword>
<dbReference type="AlphaFoldDB" id="A0AAX3PDI9"/>
<dbReference type="RefSeq" id="WP_112778027.1">
    <property type="nucleotide sequence ID" value="NZ_CP118945.1"/>
</dbReference>
<evidence type="ECO:0000256" key="1">
    <source>
        <dbReference type="ARBA" id="ARBA00023125"/>
    </source>
</evidence>
<evidence type="ECO:0000313" key="4">
    <source>
        <dbReference type="Proteomes" id="UP001214666"/>
    </source>
</evidence>
<dbReference type="EMBL" id="CP118945">
    <property type="protein sequence ID" value="WEE29486.1"/>
    <property type="molecule type" value="Genomic_DNA"/>
</dbReference>
<gene>
    <name evidence="3" type="ORF">PY771_25830</name>
</gene>
<dbReference type="GO" id="GO:0003700">
    <property type="term" value="F:DNA-binding transcription factor activity"/>
    <property type="evidence" value="ECO:0007669"/>
    <property type="project" value="TreeGrafter"/>
</dbReference>
<geneLocation type="plasmid" evidence="3 4">
    <name>pK533-TEM</name>
</geneLocation>
<protein>
    <submittedName>
        <fullName evidence="3">Helix-turn-helix transcriptional regulator</fullName>
    </submittedName>
</protein>
<dbReference type="InterPro" id="IPR001387">
    <property type="entry name" value="Cro/C1-type_HTH"/>
</dbReference>
<dbReference type="Proteomes" id="UP001214666">
    <property type="component" value="Plasmid pK533-TEM"/>
</dbReference>